<dbReference type="EMBL" id="HBUF01345138">
    <property type="protein sequence ID" value="CAG6708575.1"/>
    <property type="molecule type" value="Transcribed_RNA"/>
</dbReference>
<dbReference type="GO" id="GO:0005743">
    <property type="term" value="C:mitochondrial inner membrane"/>
    <property type="evidence" value="ECO:0007669"/>
    <property type="project" value="UniProtKB-SubCell"/>
</dbReference>
<evidence type="ECO:0000256" key="13">
    <source>
        <dbReference type="ARBA" id="ARBA00046797"/>
    </source>
</evidence>
<keyword evidence="10 14" id="KW-0496">Mitochondrion</keyword>
<feature type="transmembrane region" description="Helical" evidence="14">
    <location>
        <begin position="30"/>
        <end position="51"/>
    </location>
</feature>
<evidence type="ECO:0000256" key="6">
    <source>
        <dbReference type="ARBA" id="ARBA00022692"/>
    </source>
</evidence>
<comment type="subcellular location">
    <subcellularLocation>
        <location evidence="1 14">Mitochondrion inner membrane</location>
        <topology evidence="1 14">Single-pass membrane protein</topology>
        <orientation evidence="1 14">Matrix side</orientation>
    </subcellularLocation>
</comment>
<keyword evidence="5 14" id="KW-0679">Respiratory chain</keyword>
<evidence type="ECO:0000256" key="5">
    <source>
        <dbReference type="ARBA" id="ARBA00022660"/>
    </source>
</evidence>
<comment type="function">
    <text evidence="14">Complex I functions in the transfer of electrons from NADH to the respiratory chain. Accessory subunit of the mitochondrial membrane respiratory chain NADH dehydrogenase (Complex I), that is believed not to be involved in catalysis.</text>
</comment>
<keyword evidence="11 14" id="KW-0472">Membrane</keyword>
<reference evidence="15" key="1">
    <citation type="submission" date="2021-05" db="EMBL/GenBank/DDBJ databases">
        <authorList>
            <person name="Alioto T."/>
            <person name="Alioto T."/>
            <person name="Gomez Garrido J."/>
        </authorList>
    </citation>
    <scope>NUCLEOTIDE SEQUENCE</scope>
</reference>
<dbReference type="EMBL" id="HBUF01030880">
    <property type="protein sequence ID" value="CAG6614638.1"/>
    <property type="molecule type" value="Transcribed_RNA"/>
</dbReference>
<keyword evidence="8 14" id="KW-0249">Electron transport</keyword>
<keyword evidence="9 14" id="KW-1133">Transmembrane helix</keyword>
<evidence type="ECO:0000256" key="7">
    <source>
        <dbReference type="ARBA" id="ARBA00022792"/>
    </source>
</evidence>
<keyword evidence="7 14" id="KW-0999">Mitochondrion inner membrane</keyword>
<evidence type="ECO:0000256" key="2">
    <source>
        <dbReference type="ARBA" id="ARBA00007312"/>
    </source>
</evidence>
<dbReference type="GO" id="GO:0045271">
    <property type="term" value="C:respiratory chain complex I"/>
    <property type="evidence" value="ECO:0007669"/>
    <property type="project" value="UniProtKB-UniRule"/>
</dbReference>
<dbReference type="InterPro" id="IPR009346">
    <property type="entry name" value="GRIM-19"/>
</dbReference>
<evidence type="ECO:0000313" key="15">
    <source>
        <dbReference type="EMBL" id="CAG6658684.1"/>
    </source>
</evidence>
<keyword evidence="15" id="KW-0830">Ubiquinone</keyword>
<evidence type="ECO:0000256" key="14">
    <source>
        <dbReference type="RuleBase" id="RU368034"/>
    </source>
</evidence>
<dbReference type="PANTHER" id="PTHR12966">
    <property type="entry name" value="NADH DEHYDROGENASE UBIQUINONE 1 ALPHA SUBCOMPLEX SUBUNIT 13"/>
    <property type="match status" value="1"/>
</dbReference>
<keyword evidence="4 14" id="KW-0813">Transport</keyword>
<evidence type="ECO:0000256" key="9">
    <source>
        <dbReference type="ARBA" id="ARBA00022989"/>
    </source>
</evidence>
<evidence type="ECO:0000256" key="8">
    <source>
        <dbReference type="ARBA" id="ARBA00022982"/>
    </source>
</evidence>
<dbReference type="EMBL" id="HBUF01192073">
    <property type="protein sequence ID" value="CAG6658684.1"/>
    <property type="molecule type" value="Transcribed_RNA"/>
</dbReference>
<comment type="function">
    <text evidence="12">Accessory subunit of the mitochondrial membrane respiratory chain NADH dehydrogenase (Complex I), that is believed not to be involved in catalysis. Complex I functions in the transfer of electrons from NADH to the respiratory chain. The immediate electron acceptor for the enzyme is believed to be ubiquinone. Involved in the interferon/all-trans-retinoic acid (IFN/RA) induced cell death. This apoptotic activity is inhibited by interaction with viral IRF1. Prevents the transactivation of STAT3 target genes. May play a role in CARD15-mediated innate mucosal responses and serve to regulate intestinal epithelial cell responses to microbes.</text>
</comment>
<protein>
    <recommendedName>
        <fullName evidence="3 14">NADH dehydrogenase [ubiquinone] 1 alpha subcomplex subunit 13</fullName>
    </recommendedName>
</protein>
<dbReference type="EMBL" id="HBUF01030881">
    <property type="protein sequence ID" value="CAG6614639.1"/>
    <property type="molecule type" value="Transcribed_RNA"/>
</dbReference>
<dbReference type="EMBL" id="HBUF01030879">
    <property type="protein sequence ID" value="CAG6614637.1"/>
    <property type="molecule type" value="Transcribed_RNA"/>
</dbReference>
<accession>A0A8D8WI04</accession>
<dbReference type="EMBL" id="HBUF01521319">
    <property type="protein sequence ID" value="CAG6748959.1"/>
    <property type="molecule type" value="Transcribed_RNA"/>
</dbReference>
<dbReference type="AlphaFoldDB" id="A0A8D8WI04"/>
<evidence type="ECO:0000256" key="4">
    <source>
        <dbReference type="ARBA" id="ARBA00022448"/>
    </source>
</evidence>
<comment type="subunit">
    <text evidence="13">Complex I is composed of 45 different subunits. Interacts with CARD15, but not with CARD4. Interacts with STAT3, but not with STAT1, STAT2 and STAT5A. Interacts with OLFM4.</text>
</comment>
<name>A0A8D8WI04_9HEMI</name>
<dbReference type="PANTHER" id="PTHR12966:SF0">
    <property type="entry name" value="NADH DEHYDROGENASE [UBIQUINONE] 1 ALPHA SUBCOMPLEX SUBUNIT 13"/>
    <property type="match status" value="1"/>
</dbReference>
<sequence>MTSSATIKQDLPPEGGYRKLDFKRVPAKQIWRWWSIIPAYIASTSIAYYLWRTTRAEIWARDLENQTATLAIMPIVIAEKDRALLKNLRRIRDEETELMKNVEGWETGTLFGEKIYKTQSDDEFRLPCLNEYYVQSKPEELSKMSMFYHYF</sequence>
<comment type="similarity">
    <text evidence="2 14">Belongs to the complex I NDUFA13 subunit family.</text>
</comment>
<dbReference type="Pfam" id="PF06212">
    <property type="entry name" value="GRIM-19"/>
    <property type="match status" value="1"/>
</dbReference>
<evidence type="ECO:0000256" key="1">
    <source>
        <dbReference type="ARBA" id="ARBA00004298"/>
    </source>
</evidence>
<dbReference type="EMBL" id="HBUF01345137">
    <property type="protein sequence ID" value="CAG6708574.1"/>
    <property type="molecule type" value="Transcribed_RNA"/>
</dbReference>
<proteinExistence type="inferred from homology"/>
<evidence type="ECO:0000256" key="12">
    <source>
        <dbReference type="ARBA" id="ARBA00045908"/>
    </source>
</evidence>
<evidence type="ECO:0000256" key="3">
    <source>
        <dbReference type="ARBA" id="ARBA00018192"/>
    </source>
</evidence>
<evidence type="ECO:0000256" key="11">
    <source>
        <dbReference type="ARBA" id="ARBA00023136"/>
    </source>
</evidence>
<evidence type="ECO:0000256" key="10">
    <source>
        <dbReference type="ARBA" id="ARBA00023128"/>
    </source>
</evidence>
<organism evidence="15">
    <name type="scientific">Cacopsylla melanoneura</name>
    <dbReference type="NCBI Taxonomy" id="428564"/>
    <lineage>
        <taxon>Eukaryota</taxon>
        <taxon>Metazoa</taxon>
        <taxon>Ecdysozoa</taxon>
        <taxon>Arthropoda</taxon>
        <taxon>Hexapoda</taxon>
        <taxon>Insecta</taxon>
        <taxon>Pterygota</taxon>
        <taxon>Neoptera</taxon>
        <taxon>Paraneoptera</taxon>
        <taxon>Hemiptera</taxon>
        <taxon>Sternorrhyncha</taxon>
        <taxon>Psylloidea</taxon>
        <taxon>Psyllidae</taxon>
        <taxon>Psyllinae</taxon>
        <taxon>Cacopsylla</taxon>
    </lineage>
</organism>
<keyword evidence="6 14" id="KW-0812">Transmembrane</keyword>